<dbReference type="AlphaFoldDB" id="A0AAD3TIX8"/>
<name>A0AAD3TIX8_NEPGR</name>
<sequence length="107" mass="11646">MCVESVCGMMSGCGIWDGALVYYDRYAPALISSAFDENEVVDLFGYFVCGFAMSAETRMGCSVGLTGLILWCPCGIAEVPELSSPSLRAQLVLWYYFAITITNVVDL</sequence>
<proteinExistence type="predicted"/>
<accession>A0AAD3TIX8</accession>
<evidence type="ECO:0000313" key="1">
    <source>
        <dbReference type="EMBL" id="GMH30753.1"/>
    </source>
</evidence>
<protein>
    <submittedName>
        <fullName evidence="1">Uncharacterized protein</fullName>
    </submittedName>
</protein>
<organism evidence="1 2">
    <name type="scientific">Nepenthes gracilis</name>
    <name type="common">Slender pitcher plant</name>
    <dbReference type="NCBI Taxonomy" id="150966"/>
    <lineage>
        <taxon>Eukaryota</taxon>
        <taxon>Viridiplantae</taxon>
        <taxon>Streptophyta</taxon>
        <taxon>Embryophyta</taxon>
        <taxon>Tracheophyta</taxon>
        <taxon>Spermatophyta</taxon>
        <taxon>Magnoliopsida</taxon>
        <taxon>eudicotyledons</taxon>
        <taxon>Gunneridae</taxon>
        <taxon>Pentapetalae</taxon>
        <taxon>Caryophyllales</taxon>
        <taxon>Nepenthaceae</taxon>
        <taxon>Nepenthes</taxon>
    </lineage>
</organism>
<gene>
    <name evidence="1" type="ORF">Nepgr_032596</name>
</gene>
<keyword evidence="2" id="KW-1185">Reference proteome</keyword>
<dbReference type="EMBL" id="BSYO01000039">
    <property type="protein sequence ID" value="GMH30753.1"/>
    <property type="molecule type" value="Genomic_DNA"/>
</dbReference>
<dbReference type="Proteomes" id="UP001279734">
    <property type="component" value="Unassembled WGS sequence"/>
</dbReference>
<reference evidence="1" key="1">
    <citation type="submission" date="2023-05" db="EMBL/GenBank/DDBJ databases">
        <title>Nepenthes gracilis genome sequencing.</title>
        <authorList>
            <person name="Fukushima K."/>
        </authorList>
    </citation>
    <scope>NUCLEOTIDE SEQUENCE</scope>
    <source>
        <strain evidence="1">SING2019-196</strain>
    </source>
</reference>
<comment type="caution">
    <text evidence="1">The sequence shown here is derived from an EMBL/GenBank/DDBJ whole genome shotgun (WGS) entry which is preliminary data.</text>
</comment>
<evidence type="ECO:0000313" key="2">
    <source>
        <dbReference type="Proteomes" id="UP001279734"/>
    </source>
</evidence>